<feature type="transmembrane region" description="Helical" evidence="1">
    <location>
        <begin position="604"/>
        <end position="627"/>
    </location>
</feature>
<feature type="transmembrane region" description="Helical" evidence="1">
    <location>
        <begin position="777"/>
        <end position="796"/>
    </location>
</feature>
<dbReference type="OrthoDB" id="71586at2759"/>
<feature type="transmembrane region" description="Helical" evidence="1">
    <location>
        <begin position="1563"/>
        <end position="1582"/>
    </location>
</feature>
<evidence type="ECO:0000256" key="1">
    <source>
        <dbReference type="SAM" id="Phobius"/>
    </source>
</evidence>
<accession>T0RTX3</accession>
<gene>
    <name evidence="2" type="ORF">SDRG_08510</name>
</gene>
<feature type="transmembrane region" description="Helical" evidence="1">
    <location>
        <begin position="1661"/>
        <end position="1683"/>
    </location>
</feature>
<keyword evidence="1" id="KW-0812">Transmembrane</keyword>
<dbReference type="EMBL" id="JH767157">
    <property type="protein sequence ID" value="EQC33827.1"/>
    <property type="molecule type" value="Genomic_DNA"/>
</dbReference>
<keyword evidence="1" id="KW-0472">Membrane</keyword>
<dbReference type="InParanoid" id="T0RTX3"/>
<sequence length="1775" mass="195178">MGHRVAPGPTTSDATAVDAPRLSFLRAWEPRHRLGVVGGLVYIWLSLACSVYFLSLTVPSLSSDTWWPHYNVSSYEPHLVDVINNALVTRRAGYIDVESGGPLEATVPTPAYAQHLIFNELNTVAYAITNLRTLQASWSLRMNTQYCYVDFEKKFEIAHTRRRQARCAAKYATNGAVYLEAMLRNANWTAFEFAWGQYFNVAVKTSLEATRDGRLWLETTASARKTTSIDDEIAVWRQANLTHFTLQWQNRWFTGISETIAIQNALGWQHEVTLKLLPRMSGPWTSLPMYWLPYNTMWLMSTLNRSLVYGSANYFGANLSSSMPAISIEAWANFYPTPGNQSAVVQATIGPLPSVDTWFVALPPSLLALHASLLPFLVSVETDNDAFQRVYNALPTTTEWTPVPPTWASEGWTYYGGNPMCASQPPTSFVQDTANLDAPCSGNDPPPLNLASTRDALLFAAVLYNGSFSTASICTLDATPSACSIIVPVLAQLASMVELPTTLQVQRDAAILDTALVGAEVVQFAQHMNHSWTLLRQPLVEVTTSSWHFFGWLFVHDWLLQQRSVVALEGDAGRVTLVSTAHKSYGDVVLLGRATAVESASKGVYYLLTYFSSLQCVVGGLVTFYALQTRLHVVGRNLIFFHRAVGAVWIGRPFLLLRSMVAIAILSTSQTALHTDGTGANRFGFAPRSHFATLVLAGDTTWLIYILLGMTMVQTTYEASVYGPIGSLLAWLGTVLLEFVSPIRTTTYLERSCVSQNMDFALVCESGTVFVGNQIRLIELVSVQVLAALVAVAITARTRQYRRHAPSPIVVAGAADAYFRPPSTREWSMDPASCAMTGLLTLSLHGVAYTFDIKLWLVLQDTRSCAHQRSLRPRRTGITDIRAPELTTAAGSRAAHGFWAVAGLGFVLASVVTSISYMQLANVNLANDLWWATFSLTGAHALFANWLNQQLILGVTSDVTELTRQDILWPSKFPDASAMVASSASYGARLQYTQLTLIQDAIQGLRASNGCDAPWIFTAYCYVDVQQRWGMAASVARQRRCTSMTTNGAVFLELTLRNIDTAAFLHCWGDAFGAAFTSELQQSTDGVAWLDRTLYAGSPPFGAMADEVAYWRRFNVSHYTPQWQNFKRIGITNQYRISNAFGVLYPFTLQTQPSVSRIPLQTSFKMYWGLANDLGVARTNATTPSLLRSSSRYVYGNDSIEARLIADQTLSTPFNAVFSLVRSVLGPFGSIDVYVVPVPHDILLIVRSIAAVGRATIATNKTLQAAYFGFATSSAVHPVPAAWLQMPNLNAYGGSFLCSELAQSGDNRVIAGIVNLASYSLVCSSNGIYTQVQPSREYMLLSAILSGIAAEPNLNLSTICAQDVTNVPGCLAYLDQTIQFTRHLLPLVSSTLVATATAVVSALDIQLVQFVASTPSDPMTLLAANVIDPVDKSFHFFGWWFLCDWVLGQRDVLRFTGDLGSLTVLSEYNEPLQQPVALWQWPRAIASYARSGVLYVSGVLVTVAICVVVYIIKSRGHFEGGNVFEINRVGAVVWVGRPMLLLRSMTAIALLSTATLELDFTGFLTRFIVPPMPVLTTLLAAGEVTWFSTIVNDVAMVYTRQYTSYYATPNACLIWFLAGAASLLKPVSHSASVRNACNIGRMDDTIVCDSGVLEIGSQNRLLMLLVTVFASSLLTYLIARYLVKAPVYNTVASRYLYAGARYLFVSAPWVHDETYFLDRASALLTGILTYQSSRDEIVALDVKGWRVVRLRLHKSSLPPESWLAARAQYALPLTD</sequence>
<reference evidence="2 3" key="1">
    <citation type="submission" date="2012-04" db="EMBL/GenBank/DDBJ databases">
        <title>The Genome Sequence of Saprolegnia declina VS20.</title>
        <authorList>
            <consortium name="The Broad Institute Genome Sequencing Platform"/>
            <person name="Russ C."/>
            <person name="Nusbaum C."/>
            <person name="Tyler B."/>
            <person name="van West P."/>
            <person name="Dieguez-Uribeondo J."/>
            <person name="de Bruijn I."/>
            <person name="Tripathy S."/>
            <person name="Jiang R."/>
            <person name="Young S.K."/>
            <person name="Zeng Q."/>
            <person name="Gargeya S."/>
            <person name="Fitzgerald M."/>
            <person name="Haas B."/>
            <person name="Abouelleil A."/>
            <person name="Alvarado L."/>
            <person name="Arachchi H.M."/>
            <person name="Berlin A."/>
            <person name="Chapman S.B."/>
            <person name="Goldberg J."/>
            <person name="Griggs A."/>
            <person name="Gujja S."/>
            <person name="Hansen M."/>
            <person name="Howarth C."/>
            <person name="Imamovic A."/>
            <person name="Larimer J."/>
            <person name="McCowen C."/>
            <person name="Montmayeur A."/>
            <person name="Murphy C."/>
            <person name="Neiman D."/>
            <person name="Pearson M."/>
            <person name="Priest M."/>
            <person name="Roberts A."/>
            <person name="Saif S."/>
            <person name="Shea T."/>
            <person name="Sisk P."/>
            <person name="Sykes S."/>
            <person name="Wortman J."/>
            <person name="Nusbaum C."/>
            <person name="Birren B."/>
        </authorList>
    </citation>
    <scope>NUCLEOTIDE SEQUENCE [LARGE SCALE GENOMIC DNA]</scope>
    <source>
        <strain evidence="2 3">VS20</strain>
    </source>
</reference>
<name>T0RTX3_SAPDV</name>
<evidence type="ECO:0000313" key="3">
    <source>
        <dbReference type="Proteomes" id="UP000030762"/>
    </source>
</evidence>
<keyword evidence="3" id="KW-1185">Reference proteome</keyword>
<protein>
    <submittedName>
        <fullName evidence="2">Uncharacterized protein</fullName>
    </submittedName>
</protein>
<proteinExistence type="predicted"/>
<dbReference type="eggNOG" id="ENOG502SD6V">
    <property type="taxonomic scope" value="Eukaryota"/>
</dbReference>
<feature type="transmembrane region" description="Helical" evidence="1">
    <location>
        <begin position="34"/>
        <end position="54"/>
    </location>
</feature>
<feature type="transmembrane region" description="Helical" evidence="1">
    <location>
        <begin position="647"/>
        <end position="669"/>
    </location>
</feature>
<dbReference type="OMA" id="SIEAWAN"/>
<feature type="transmembrane region" description="Helical" evidence="1">
    <location>
        <begin position="898"/>
        <end position="917"/>
    </location>
</feature>
<dbReference type="Proteomes" id="UP000030762">
    <property type="component" value="Unassembled WGS sequence"/>
</dbReference>
<keyword evidence="1" id="KW-1133">Transmembrane helix</keyword>
<dbReference type="RefSeq" id="XP_008612622.1">
    <property type="nucleotide sequence ID" value="XM_008614400.1"/>
</dbReference>
<feature type="transmembrane region" description="Helical" evidence="1">
    <location>
        <begin position="1532"/>
        <end position="1551"/>
    </location>
</feature>
<dbReference type="GeneID" id="19949237"/>
<feature type="transmembrane region" description="Helical" evidence="1">
    <location>
        <begin position="720"/>
        <end position="740"/>
    </location>
</feature>
<feature type="transmembrane region" description="Helical" evidence="1">
    <location>
        <begin position="1493"/>
        <end position="1512"/>
    </location>
</feature>
<dbReference type="VEuPathDB" id="FungiDB:SDRG_08510"/>
<evidence type="ECO:0000313" key="2">
    <source>
        <dbReference type="EMBL" id="EQC33827.1"/>
    </source>
</evidence>
<feature type="transmembrane region" description="Helical" evidence="1">
    <location>
        <begin position="1602"/>
        <end position="1624"/>
    </location>
</feature>
<feature type="transmembrane region" description="Helical" evidence="1">
    <location>
        <begin position="689"/>
        <end position="708"/>
    </location>
</feature>
<organism evidence="2 3">
    <name type="scientific">Saprolegnia diclina (strain VS20)</name>
    <dbReference type="NCBI Taxonomy" id="1156394"/>
    <lineage>
        <taxon>Eukaryota</taxon>
        <taxon>Sar</taxon>
        <taxon>Stramenopiles</taxon>
        <taxon>Oomycota</taxon>
        <taxon>Saprolegniomycetes</taxon>
        <taxon>Saprolegniales</taxon>
        <taxon>Saprolegniaceae</taxon>
        <taxon>Saprolegnia</taxon>
    </lineage>
</organism>